<accession>A0A7C5V5X4</accession>
<organism evidence="1">
    <name type="scientific">Caldicellulosiruptor owensensis</name>
    <dbReference type="NCBI Taxonomy" id="55205"/>
    <lineage>
        <taxon>Bacteria</taxon>
        <taxon>Bacillati</taxon>
        <taxon>Bacillota</taxon>
        <taxon>Bacillota incertae sedis</taxon>
        <taxon>Caldicellulosiruptorales</taxon>
        <taxon>Caldicellulosiruptoraceae</taxon>
        <taxon>Caldicellulosiruptor</taxon>
    </lineage>
</organism>
<evidence type="ECO:0000313" key="1">
    <source>
        <dbReference type="EMBL" id="HHS02022.1"/>
    </source>
</evidence>
<comment type="caution">
    <text evidence="1">The sequence shown here is derived from an EMBL/GenBank/DDBJ whole genome shotgun (WGS) entry which is preliminary data.</text>
</comment>
<proteinExistence type="predicted"/>
<gene>
    <name evidence="1" type="ORF">ENL71_05850</name>
</gene>
<protein>
    <submittedName>
        <fullName evidence="1">Uncharacterized protein</fullName>
    </submittedName>
</protein>
<dbReference type="EMBL" id="DRUZ01000076">
    <property type="protein sequence ID" value="HHS02022.1"/>
    <property type="molecule type" value="Genomic_DNA"/>
</dbReference>
<dbReference type="AlphaFoldDB" id="A0A7C5V5X4"/>
<name>A0A7C5V5X4_9FIRM</name>
<sequence length="87" mass="10131">MYRVVFYKKISSNRCCDNCGKEKSNYKVVRVVDWDKSGNGLSYVAGHNMSASYYCSMRCLREREIADETVKVRRNTIEEINALGYWA</sequence>
<reference evidence="1" key="1">
    <citation type="journal article" date="2020" name="mSystems">
        <title>Genome- and Community-Level Interaction Insights into Carbon Utilization and Element Cycling Functions of Hydrothermarchaeota in Hydrothermal Sediment.</title>
        <authorList>
            <person name="Zhou Z."/>
            <person name="Liu Y."/>
            <person name="Xu W."/>
            <person name="Pan J."/>
            <person name="Luo Z.H."/>
            <person name="Li M."/>
        </authorList>
    </citation>
    <scope>NUCLEOTIDE SEQUENCE [LARGE SCALE GENOMIC DNA]</scope>
    <source>
        <strain evidence="1">SpSt-102</strain>
    </source>
</reference>